<keyword evidence="2" id="KW-1185">Reference proteome</keyword>
<accession>A0ACC1Z249</accession>
<organism evidence="1 2">
    <name type="scientific">Melia azedarach</name>
    <name type="common">Chinaberry tree</name>
    <dbReference type="NCBI Taxonomy" id="155640"/>
    <lineage>
        <taxon>Eukaryota</taxon>
        <taxon>Viridiplantae</taxon>
        <taxon>Streptophyta</taxon>
        <taxon>Embryophyta</taxon>
        <taxon>Tracheophyta</taxon>
        <taxon>Spermatophyta</taxon>
        <taxon>Magnoliopsida</taxon>
        <taxon>eudicotyledons</taxon>
        <taxon>Gunneridae</taxon>
        <taxon>Pentapetalae</taxon>
        <taxon>rosids</taxon>
        <taxon>malvids</taxon>
        <taxon>Sapindales</taxon>
        <taxon>Meliaceae</taxon>
        <taxon>Melia</taxon>
    </lineage>
</organism>
<proteinExistence type="predicted"/>
<dbReference type="EMBL" id="CM051394">
    <property type="protein sequence ID" value="KAJ4729798.1"/>
    <property type="molecule type" value="Genomic_DNA"/>
</dbReference>
<protein>
    <submittedName>
        <fullName evidence="1">Proton pump-interactor 1</fullName>
    </submittedName>
</protein>
<gene>
    <name evidence="1" type="ORF">OWV82_002521</name>
</gene>
<comment type="caution">
    <text evidence="1">The sequence shown here is derived from an EMBL/GenBank/DDBJ whole genome shotgun (WGS) entry which is preliminary data.</text>
</comment>
<evidence type="ECO:0000313" key="1">
    <source>
        <dbReference type="EMBL" id="KAJ4729798.1"/>
    </source>
</evidence>
<dbReference type="Proteomes" id="UP001164539">
    <property type="component" value="Chromosome 1"/>
</dbReference>
<name>A0ACC1Z249_MELAZ</name>
<sequence length="371" mass="43767">MSKWNKSKDFRSYNEKCILPSLENWQLSRDGRMRNLNEERFTYEVMQTSTASKNENAANCFHDDVIELDEPVNVVRCAQKKVRQFYFIKYWPYEDQTLKSRIEDAEKLYKRITSEAWSMADKFTERLADQGTAIAELIRLRSGHTTYTLDWTINTLDQLEEALEKWNSAKSAYRRRAMKSCLSGELVNCSLCSRCYTEHIIWLQNRKILREINKSQRKVAVDSFSPVVDFGLLFRCSLHEVKLLNNNEVNGKILNTIQQLGNTLENAIANATQKGKIWNPLVTKNAIQSQIRHMNKLTEELRKEHLHVKDKIKSLEKYLEIAEKDIRQFRKEFNGIKQRRDKAFRYNYERSILTSLDTRQLSRDGRMSNLN</sequence>
<reference evidence="1 2" key="1">
    <citation type="journal article" date="2023" name="Science">
        <title>Complex scaffold remodeling in plant triterpene biosynthesis.</title>
        <authorList>
            <person name="De La Pena R."/>
            <person name="Hodgson H."/>
            <person name="Liu J.C."/>
            <person name="Stephenson M.J."/>
            <person name="Martin A.C."/>
            <person name="Owen C."/>
            <person name="Harkess A."/>
            <person name="Leebens-Mack J."/>
            <person name="Jimenez L.E."/>
            <person name="Osbourn A."/>
            <person name="Sattely E.S."/>
        </authorList>
    </citation>
    <scope>NUCLEOTIDE SEQUENCE [LARGE SCALE GENOMIC DNA]</scope>
    <source>
        <strain evidence="2">cv. JPN11</strain>
        <tissue evidence="1">Leaf</tissue>
    </source>
</reference>
<evidence type="ECO:0000313" key="2">
    <source>
        <dbReference type="Proteomes" id="UP001164539"/>
    </source>
</evidence>